<comment type="caution">
    <text evidence="2">The sequence shown here is derived from an EMBL/GenBank/DDBJ whole genome shotgun (WGS) entry which is preliminary data.</text>
</comment>
<sequence>MNLNSVPEAFSSRLRIAIISSLYCGERDFAELKRITGATDGNLSVQLSKLCDFGYTETRRTIQNKKSHTVCRITESGKSTFEEYVNILKCLSEAAR</sequence>
<proteinExistence type="predicted"/>
<dbReference type="SUPFAM" id="SSF46785">
    <property type="entry name" value="Winged helix' DNA-binding domain"/>
    <property type="match status" value="1"/>
</dbReference>
<dbReference type="Gene3D" id="1.10.10.10">
    <property type="entry name" value="Winged helix-like DNA-binding domain superfamily/Winged helix DNA-binding domain"/>
    <property type="match status" value="1"/>
</dbReference>
<dbReference type="InterPro" id="IPR027395">
    <property type="entry name" value="WH_DNA-bd_dom"/>
</dbReference>
<protein>
    <recommendedName>
        <fullName evidence="1">Winged helix DNA-binding domain-containing protein</fullName>
    </recommendedName>
</protein>
<dbReference type="PANTHER" id="PTHR37318">
    <property type="entry name" value="BSL7504 PROTEIN"/>
    <property type="match status" value="1"/>
</dbReference>
<dbReference type="CDD" id="cd00090">
    <property type="entry name" value="HTH_ARSR"/>
    <property type="match status" value="1"/>
</dbReference>
<dbReference type="Pfam" id="PF13601">
    <property type="entry name" value="HTH_34"/>
    <property type="match status" value="1"/>
</dbReference>
<reference evidence="2" key="1">
    <citation type="submission" date="2019-08" db="EMBL/GenBank/DDBJ databases">
        <authorList>
            <person name="Kucharzyk K."/>
            <person name="Murdoch R.W."/>
            <person name="Higgins S."/>
            <person name="Loffler F."/>
        </authorList>
    </citation>
    <scope>NUCLEOTIDE SEQUENCE</scope>
</reference>
<dbReference type="InterPro" id="IPR036388">
    <property type="entry name" value="WH-like_DNA-bd_sf"/>
</dbReference>
<dbReference type="PANTHER" id="PTHR37318:SF1">
    <property type="entry name" value="BSL7504 PROTEIN"/>
    <property type="match status" value="1"/>
</dbReference>
<dbReference type="AlphaFoldDB" id="A0A644ZH40"/>
<evidence type="ECO:0000259" key="1">
    <source>
        <dbReference type="Pfam" id="PF13601"/>
    </source>
</evidence>
<dbReference type="EMBL" id="VSSQ01008562">
    <property type="protein sequence ID" value="MPM39211.1"/>
    <property type="molecule type" value="Genomic_DNA"/>
</dbReference>
<evidence type="ECO:0000313" key="2">
    <source>
        <dbReference type="EMBL" id="MPM39211.1"/>
    </source>
</evidence>
<feature type="domain" description="Winged helix DNA-binding" evidence="1">
    <location>
        <begin position="14"/>
        <end position="89"/>
    </location>
</feature>
<organism evidence="2">
    <name type="scientific">bioreactor metagenome</name>
    <dbReference type="NCBI Taxonomy" id="1076179"/>
    <lineage>
        <taxon>unclassified sequences</taxon>
        <taxon>metagenomes</taxon>
        <taxon>ecological metagenomes</taxon>
    </lineage>
</organism>
<dbReference type="InterPro" id="IPR036390">
    <property type="entry name" value="WH_DNA-bd_sf"/>
</dbReference>
<gene>
    <name evidence="2" type="ORF">SDC9_85844</name>
</gene>
<name>A0A644ZH40_9ZZZZ</name>
<dbReference type="InterPro" id="IPR011991">
    <property type="entry name" value="ArsR-like_HTH"/>
</dbReference>
<accession>A0A644ZH40</accession>